<name>A0AAE9E8H7_CAEBR</name>
<dbReference type="AlphaFoldDB" id="A0AAE9E8H7"/>
<keyword evidence="3" id="KW-1185">Reference proteome</keyword>
<gene>
    <name evidence="2" type="ORF">L5515_002588</name>
</gene>
<protein>
    <submittedName>
        <fullName evidence="2">Uncharacterized protein</fullName>
    </submittedName>
</protein>
<feature type="transmembrane region" description="Helical" evidence="1">
    <location>
        <begin position="37"/>
        <end position="55"/>
    </location>
</feature>
<proteinExistence type="predicted"/>
<sequence>MIACLKPSPDTLSIIIMVIVIGVFFFTIAMFPTILKAIYVVFVETLFAYYLVKLIRKMFEMDKEEYDYDDEDSHISDASFLDHSDL</sequence>
<evidence type="ECO:0000313" key="2">
    <source>
        <dbReference type="EMBL" id="UMM14975.1"/>
    </source>
</evidence>
<dbReference type="EMBL" id="CP092620">
    <property type="protein sequence ID" value="UMM14975.1"/>
    <property type="molecule type" value="Genomic_DNA"/>
</dbReference>
<organism evidence="2 3">
    <name type="scientific">Caenorhabditis briggsae</name>
    <dbReference type="NCBI Taxonomy" id="6238"/>
    <lineage>
        <taxon>Eukaryota</taxon>
        <taxon>Metazoa</taxon>
        <taxon>Ecdysozoa</taxon>
        <taxon>Nematoda</taxon>
        <taxon>Chromadorea</taxon>
        <taxon>Rhabditida</taxon>
        <taxon>Rhabditina</taxon>
        <taxon>Rhabditomorpha</taxon>
        <taxon>Rhabditoidea</taxon>
        <taxon>Rhabditidae</taxon>
        <taxon>Peloderinae</taxon>
        <taxon>Caenorhabditis</taxon>
    </lineage>
</organism>
<reference evidence="2 3" key="1">
    <citation type="submission" date="2022-04" db="EMBL/GenBank/DDBJ databases">
        <title>Chromosome-level reference genomes for two strains of Caenorhabditis briggsae: an improved platform for comparative genomics.</title>
        <authorList>
            <person name="Stevens L."/>
            <person name="Andersen E."/>
        </authorList>
    </citation>
    <scope>NUCLEOTIDE SEQUENCE [LARGE SCALE GENOMIC DNA]</scope>
    <source>
        <strain evidence="2">VX34</strain>
        <tissue evidence="2">Whole-organism</tissue>
    </source>
</reference>
<evidence type="ECO:0000313" key="3">
    <source>
        <dbReference type="Proteomes" id="UP000829354"/>
    </source>
</evidence>
<accession>A0AAE9E8H7</accession>
<keyword evidence="1" id="KW-0472">Membrane</keyword>
<keyword evidence="1" id="KW-1133">Transmembrane helix</keyword>
<dbReference type="Proteomes" id="UP000829354">
    <property type="component" value="Chromosome I"/>
</dbReference>
<evidence type="ECO:0000256" key="1">
    <source>
        <dbReference type="SAM" id="Phobius"/>
    </source>
</evidence>
<keyword evidence="1" id="KW-0812">Transmembrane</keyword>
<feature type="transmembrane region" description="Helical" evidence="1">
    <location>
        <begin position="12"/>
        <end position="31"/>
    </location>
</feature>